<dbReference type="PRINTS" id="PR00344">
    <property type="entry name" value="BCTRLSENSOR"/>
</dbReference>
<dbReference type="SMART" id="SM00304">
    <property type="entry name" value="HAMP"/>
    <property type="match status" value="1"/>
</dbReference>
<dbReference type="CDD" id="cd06225">
    <property type="entry name" value="HAMP"/>
    <property type="match status" value="1"/>
</dbReference>
<evidence type="ECO:0000313" key="14">
    <source>
        <dbReference type="EMBL" id="KKR42801.1"/>
    </source>
</evidence>
<evidence type="ECO:0000256" key="7">
    <source>
        <dbReference type="ARBA" id="ARBA00022777"/>
    </source>
</evidence>
<dbReference type="Gene3D" id="3.30.565.10">
    <property type="entry name" value="Histidine kinase-like ATPase, C-terminal domain"/>
    <property type="match status" value="1"/>
</dbReference>
<evidence type="ECO:0000256" key="11">
    <source>
        <dbReference type="SAM" id="Phobius"/>
    </source>
</evidence>
<protein>
    <recommendedName>
        <fullName evidence="3">histidine kinase</fullName>
        <ecNumber evidence="3">2.7.13.3</ecNumber>
    </recommendedName>
</protein>
<evidence type="ECO:0000256" key="4">
    <source>
        <dbReference type="ARBA" id="ARBA00022553"/>
    </source>
</evidence>
<sequence length="470" mass="52575">MRKKGIRFQLIIWYSCALFAATILVFAAFYFVTRQVLFTHTDQILTSHGDKVAEVMLRQSTDMRQAMQKEAFINEFNDLPGMFVVLINNQGEVLNSSYTINSGDQVFTRLYQETLQLQKPFFRDEQVGSVAMRFYTVPLNIQNQFAGAVMIGHPIDVIQKSLNTLLLVLVVTFLVLSIPTVGGGYFLANRAIRPISTMSSQLRRINSENLNLDEQVSNPQTGDEIEELAVTFNSLLERLRLTFNRERQFIGDVAHELKTPLSTLHNDIEVAISKERTKEEYKGVLKEAFIDTNRVISTLKNILDLAWSEADSGRMKPDEINLSELIEELKDVASKMATSKHITVEGVVEQNITILGKQDKLYRAMLNLIDNAIKYTPTPGKVTLSLHKKGSKAMIYVKDTGIGIAPVDLPHIFERFYRGSKADKVFGSGLGLAIVLGVIKAHRGTIEANSKIGKGTTITIALPLVKAFST</sequence>
<dbReference type="InterPro" id="IPR050428">
    <property type="entry name" value="TCS_sensor_his_kinase"/>
</dbReference>
<keyword evidence="8 11" id="KW-1133">Transmembrane helix</keyword>
<keyword evidence="5" id="KW-0808">Transferase</keyword>
<dbReference type="InterPro" id="IPR003594">
    <property type="entry name" value="HATPase_dom"/>
</dbReference>
<dbReference type="SUPFAM" id="SSF47384">
    <property type="entry name" value="Homodimeric domain of signal transducing histidine kinase"/>
    <property type="match status" value="1"/>
</dbReference>
<dbReference type="CDD" id="cd00082">
    <property type="entry name" value="HisKA"/>
    <property type="match status" value="1"/>
</dbReference>
<dbReference type="AlphaFoldDB" id="A0A0G0QZD1"/>
<feature type="domain" description="HAMP" evidence="13">
    <location>
        <begin position="189"/>
        <end position="244"/>
    </location>
</feature>
<dbReference type="Proteomes" id="UP000034881">
    <property type="component" value="Unassembled WGS sequence"/>
</dbReference>
<dbReference type="InterPro" id="IPR036097">
    <property type="entry name" value="HisK_dim/P_sf"/>
</dbReference>
<dbReference type="SUPFAM" id="SSF158472">
    <property type="entry name" value="HAMP domain-like"/>
    <property type="match status" value="1"/>
</dbReference>
<dbReference type="PROSITE" id="PS50885">
    <property type="entry name" value="HAMP"/>
    <property type="match status" value="1"/>
</dbReference>
<dbReference type="Gene3D" id="6.10.340.10">
    <property type="match status" value="1"/>
</dbReference>
<dbReference type="EC" id="2.7.13.3" evidence="3"/>
<proteinExistence type="predicted"/>
<dbReference type="CDD" id="cd00075">
    <property type="entry name" value="HATPase"/>
    <property type="match status" value="1"/>
</dbReference>
<evidence type="ECO:0000256" key="6">
    <source>
        <dbReference type="ARBA" id="ARBA00022692"/>
    </source>
</evidence>
<dbReference type="SUPFAM" id="SSF55874">
    <property type="entry name" value="ATPase domain of HSP90 chaperone/DNA topoisomerase II/histidine kinase"/>
    <property type="match status" value="1"/>
</dbReference>
<dbReference type="InterPro" id="IPR036890">
    <property type="entry name" value="HATPase_C_sf"/>
</dbReference>
<name>A0A0G0QZD1_9BACT</name>
<feature type="domain" description="Histidine kinase" evidence="12">
    <location>
        <begin position="252"/>
        <end position="466"/>
    </location>
</feature>
<dbReference type="Pfam" id="PF00512">
    <property type="entry name" value="HisKA"/>
    <property type="match status" value="1"/>
</dbReference>
<evidence type="ECO:0000259" key="12">
    <source>
        <dbReference type="PROSITE" id="PS50109"/>
    </source>
</evidence>
<evidence type="ECO:0000256" key="10">
    <source>
        <dbReference type="ARBA" id="ARBA00023136"/>
    </source>
</evidence>
<dbReference type="PANTHER" id="PTHR45436:SF5">
    <property type="entry name" value="SENSOR HISTIDINE KINASE TRCS"/>
    <property type="match status" value="1"/>
</dbReference>
<dbReference type="InterPro" id="IPR003661">
    <property type="entry name" value="HisK_dim/P_dom"/>
</dbReference>
<evidence type="ECO:0000256" key="8">
    <source>
        <dbReference type="ARBA" id="ARBA00022989"/>
    </source>
</evidence>
<evidence type="ECO:0000256" key="1">
    <source>
        <dbReference type="ARBA" id="ARBA00000085"/>
    </source>
</evidence>
<evidence type="ECO:0000256" key="3">
    <source>
        <dbReference type="ARBA" id="ARBA00012438"/>
    </source>
</evidence>
<evidence type="ECO:0000256" key="9">
    <source>
        <dbReference type="ARBA" id="ARBA00023012"/>
    </source>
</evidence>
<organism evidence="14 15">
    <name type="scientific">Candidatus Daviesbacteria bacterium GW2011_GWC2_40_12</name>
    <dbReference type="NCBI Taxonomy" id="1618431"/>
    <lineage>
        <taxon>Bacteria</taxon>
        <taxon>Candidatus Daviesiibacteriota</taxon>
    </lineage>
</organism>
<evidence type="ECO:0000256" key="2">
    <source>
        <dbReference type="ARBA" id="ARBA00004370"/>
    </source>
</evidence>
<dbReference type="InterPro" id="IPR003660">
    <property type="entry name" value="HAMP_dom"/>
</dbReference>
<dbReference type="InterPro" id="IPR004358">
    <property type="entry name" value="Sig_transdc_His_kin-like_C"/>
</dbReference>
<dbReference type="GO" id="GO:0000155">
    <property type="term" value="F:phosphorelay sensor kinase activity"/>
    <property type="evidence" value="ECO:0007669"/>
    <property type="project" value="InterPro"/>
</dbReference>
<comment type="subcellular location">
    <subcellularLocation>
        <location evidence="2">Membrane</location>
    </subcellularLocation>
</comment>
<reference evidence="14 15" key="1">
    <citation type="journal article" date="2015" name="Nature">
        <title>rRNA introns, odd ribosomes, and small enigmatic genomes across a large radiation of phyla.</title>
        <authorList>
            <person name="Brown C.T."/>
            <person name="Hug L.A."/>
            <person name="Thomas B.C."/>
            <person name="Sharon I."/>
            <person name="Castelle C.J."/>
            <person name="Singh A."/>
            <person name="Wilkins M.J."/>
            <person name="Williams K.H."/>
            <person name="Banfield J.F."/>
        </authorList>
    </citation>
    <scope>NUCLEOTIDE SEQUENCE [LARGE SCALE GENOMIC DNA]</scope>
</reference>
<dbReference type="SMART" id="SM00387">
    <property type="entry name" value="HATPase_c"/>
    <property type="match status" value="1"/>
</dbReference>
<dbReference type="PANTHER" id="PTHR45436">
    <property type="entry name" value="SENSOR HISTIDINE KINASE YKOH"/>
    <property type="match status" value="1"/>
</dbReference>
<keyword evidence="9" id="KW-0902">Two-component regulatory system</keyword>
<evidence type="ECO:0000259" key="13">
    <source>
        <dbReference type="PROSITE" id="PS50885"/>
    </source>
</evidence>
<keyword evidence="4" id="KW-0597">Phosphoprotein</keyword>
<dbReference type="Gene3D" id="1.10.287.130">
    <property type="match status" value="1"/>
</dbReference>
<comment type="caution">
    <text evidence="14">The sequence shown here is derived from an EMBL/GenBank/DDBJ whole genome shotgun (WGS) entry which is preliminary data.</text>
</comment>
<comment type="catalytic activity">
    <reaction evidence="1">
        <text>ATP + protein L-histidine = ADP + protein N-phospho-L-histidine.</text>
        <dbReference type="EC" id="2.7.13.3"/>
    </reaction>
</comment>
<keyword evidence="7 14" id="KW-0418">Kinase</keyword>
<dbReference type="EMBL" id="LBYB01000001">
    <property type="protein sequence ID" value="KKR42801.1"/>
    <property type="molecule type" value="Genomic_DNA"/>
</dbReference>
<accession>A0A0G0QZD1</accession>
<keyword evidence="6 11" id="KW-0812">Transmembrane</keyword>
<dbReference type="Pfam" id="PF02518">
    <property type="entry name" value="HATPase_c"/>
    <property type="match status" value="1"/>
</dbReference>
<dbReference type="FunFam" id="3.30.565.10:FF:000006">
    <property type="entry name" value="Sensor histidine kinase WalK"/>
    <property type="match status" value="1"/>
</dbReference>
<dbReference type="InterPro" id="IPR005467">
    <property type="entry name" value="His_kinase_dom"/>
</dbReference>
<evidence type="ECO:0000313" key="15">
    <source>
        <dbReference type="Proteomes" id="UP000034881"/>
    </source>
</evidence>
<evidence type="ECO:0000256" key="5">
    <source>
        <dbReference type="ARBA" id="ARBA00022679"/>
    </source>
</evidence>
<dbReference type="SMART" id="SM00388">
    <property type="entry name" value="HisKA"/>
    <property type="match status" value="1"/>
</dbReference>
<feature type="transmembrane region" description="Helical" evidence="11">
    <location>
        <begin position="12"/>
        <end position="32"/>
    </location>
</feature>
<dbReference type="GO" id="GO:0005886">
    <property type="term" value="C:plasma membrane"/>
    <property type="evidence" value="ECO:0007669"/>
    <property type="project" value="TreeGrafter"/>
</dbReference>
<feature type="transmembrane region" description="Helical" evidence="11">
    <location>
        <begin position="165"/>
        <end position="188"/>
    </location>
</feature>
<dbReference type="PROSITE" id="PS50109">
    <property type="entry name" value="HIS_KIN"/>
    <property type="match status" value="1"/>
</dbReference>
<dbReference type="Pfam" id="PF00672">
    <property type="entry name" value="HAMP"/>
    <property type="match status" value="1"/>
</dbReference>
<gene>
    <name evidence="14" type="ORF">UT77_C0001G0252</name>
</gene>
<keyword evidence="10 11" id="KW-0472">Membrane</keyword>